<feature type="chain" id="PRO_5006135954" evidence="1">
    <location>
        <begin position="18"/>
        <end position="108"/>
    </location>
</feature>
<dbReference type="EMBL" id="LKCW01000002">
    <property type="protein sequence ID" value="KPM46168.1"/>
    <property type="molecule type" value="Genomic_DNA"/>
</dbReference>
<reference evidence="2 3" key="1">
    <citation type="submission" date="2015-09" db="EMBL/GenBank/DDBJ databases">
        <title>Draft genome of a European isolate of the apple canker pathogen Neonectria ditissima.</title>
        <authorList>
            <person name="Gomez-Cortecero A."/>
            <person name="Harrison R.J."/>
            <person name="Armitage A.D."/>
        </authorList>
    </citation>
    <scope>NUCLEOTIDE SEQUENCE [LARGE SCALE GENOMIC DNA]</scope>
    <source>
        <strain evidence="2 3">R09/05</strain>
    </source>
</reference>
<dbReference type="OrthoDB" id="5054350at2759"/>
<organism evidence="2 3">
    <name type="scientific">Neonectria ditissima</name>
    <dbReference type="NCBI Taxonomy" id="78410"/>
    <lineage>
        <taxon>Eukaryota</taxon>
        <taxon>Fungi</taxon>
        <taxon>Dikarya</taxon>
        <taxon>Ascomycota</taxon>
        <taxon>Pezizomycotina</taxon>
        <taxon>Sordariomycetes</taxon>
        <taxon>Hypocreomycetidae</taxon>
        <taxon>Hypocreales</taxon>
        <taxon>Nectriaceae</taxon>
        <taxon>Neonectria</taxon>
    </lineage>
</organism>
<dbReference type="Proteomes" id="UP000050424">
    <property type="component" value="Unassembled WGS sequence"/>
</dbReference>
<sequence length="108" mass="11477">MHAGTFVFVAFASLAVAKDCAIFYTWSGTSNLDVWRDLKVVGMCGDIGGSIANSELALPNGQGSTNKCAVCRGARGGTKDYGRTITQGTTQIPYNVRCGYYAKNQCHA</sequence>
<evidence type="ECO:0000256" key="1">
    <source>
        <dbReference type="SAM" id="SignalP"/>
    </source>
</evidence>
<keyword evidence="1" id="KW-0732">Signal</keyword>
<name>A0A0P7BLL2_9HYPO</name>
<evidence type="ECO:0000313" key="3">
    <source>
        <dbReference type="Proteomes" id="UP000050424"/>
    </source>
</evidence>
<accession>A0A0P7BLL2</accession>
<keyword evidence="3" id="KW-1185">Reference proteome</keyword>
<proteinExistence type="predicted"/>
<comment type="caution">
    <text evidence="2">The sequence shown here is derived from an EMBL/GenBank/DDBJ whole genome shotgun (WGS) entry which is preliminary data.</text>
</comment>
<gene>
    <name evidence="2" type="ORF">AK830_g272</name>
</gene>
<evidence type="ECO:0000313" key="2">
    <source>
        <dbReference type="EMBL" id="KPM46168.1"/>
    </source>
</evidence>
<protein>
    <submittedName>
        <fullName evidence="2">Uncharacterized protein</fullName>
    </submittedName>
</protein>
<dbReference type="AlphaFoldDB" id="A0A0P7BLL2"/>
<feature type="signal peptide" evidence="1">
    <location>
        <begin position="1"/>
        <end position="17"/>
    </location>
</feature>